<evidence type="ECO:0000313" key="1">
    <source>
        <dbReference type="EMBL" id="SBW25064.1"/>
    </source>
</evidence>
<accession>A0A1C3P5E9</accession>
<dbReference type="AlphaFoldDB" id="A0A1C3P5E9"/>
<organism evidence="1 2">
    <name type="scientific">Candidatus Protofrankia californiensis</name>
    <dbReference type="NCBI Taxonomy" id="1839754"/>
    <lineage>
        <taxon>Bacteria</taxon>
        <taxon>Bacillati</taxon>
        <taxon>Actinomycetota</taxon>
        <taxon>Actinomycetes</taxon>
        <taxon>Frankiales</taxon>
        <taxon>Frankiaceae</taxon>
        <taxon>Protofrankia</taxon>
    </lineage>
</organism>
<gene>
    <name evidence="1" type="ORF">FDG2_4410</name>
</gene>
<protein>
    <submittedName>
        <fullName evidence="1">Uncharacterized protein</fullName>
    </submittedName>
</protein>
<dbReference type="EMBL" id="FLUV01001845">
    <property type="protein sequence ID" value="SBW25064.1"/>
    <property type="molecule type" value="Genomic_DNA"/>
</dbReference>
<keyword evidence="2" id="KW-1185">Reference proteome</keyword>
<evidence type="ECO:0000313" key="2">
    <source>
        <dbReference type="Proteomes" id="UP000199013"/>
    </source>
</evidence>
<dbReference type="Proteomes" id="UP000199013">
    <property type="component" value="Unassembled WGS sequence"/>
</dbReference>
<name>A0A1C3P5E9_9ACTN</name>
<proteinExistence type="predicted"/>
<sequence>MLRDRFAGEDMWRNLDYGAEECIELANRSPAQREFRRRVFTRIVPTLKDINLFGPRMQETLRELGVLGFSRVNGAEMSAEDERIADEIAELELAARQREVSVTMARGTGSDDNGEDAG</sequence>
<reference evidence="2" key="1">
    <citation type="submission" date="2016-02" db="EMBL/GenBank/DDBJ databases">
        <authorList>
            <person name="Wibberg D."/>
        </authorList>
    </citation>
    <scope>NUCLEOTIDE SEQUENCE [LARGE SCALE GENOMIC DNA]</scope>
</reference>